<dbReference type="SUPFAM" id="SSF48371">
    <property type="entry name" value="ARM repeat"/>
    <property type="match status" value="1"/>
</dbReference>
<evidence type="ECO:0008006" key="3">
    <source>
        <dbReference type="Google" id="ProtNLM"/>
    </source>
</evidence>
<dbReference type="Gene3D" id="1.25.10.10">
    <property type="entry name" value="Leucine-rich Repeat Variant"/>
    <property type="match status" value="1"/>
</dbReference>
<sequence length="423" mass="49200">MSFRITKYENGQRLAIQNSLRNQRRQKLLQKLRNENELKELSINDKYFIRKGINMILNNDSTGIDFIYQILYDKEVKIEQNLVNSMIQCFVPLFQQNTTNLIIILKIIHQISLGITYQSVEIFKQTGVVSFLISNIINQLSSSNITIFIESLHILALLFQAQIELRNEFLTEEFINNFLSIAQKLINCEDAQVFKAIGSFLASYTHQLPFQCESISMKIYEIAHEFLQQSFGDVMAIMLIVMKHTSESFQSIIKTALDNGIMHQLVSIILYDSDKCKERVLKMVLVWCKKCNSLWLSMNSFVLSIFNYLQEASNDILVELIYFLNKLFLFEQYLPSYLKLLKENADALQFLVTCIRSKYLKIKELSLELFHQICLLNDCQLIELAIDNGMVENVVESLTNEWIENDERMVSDGLECILSSFKV</sequence>
<keyword evidence="2" id="KW-1185">Reference proteome</keyword>
<protein>
    <recommendedName>
        <fullName evidence="3">IBB domain-containing protein</fullName>
    </recommendedName>
</protein>
<dbReference type="VEuPathDB" id="AmoebaDB:EDI_351280"/>
<gene>
    <name evidence="1" type="ORF">EDI_351280</name>
</gene>
<dbReference type="KEGG" id="edi:EDI_351280"/>
<dbReference type="AlphaFoldDB" id="B0ER90"/>
<dbReference type="OrthoDB" id="31770at2759"/>
<dbReference type="eggNOG" id="ENOG502RCD0">
    <property type="taxonomic scope" value="Eukaryota"/>
</dbReference>
<dbReference type="InterPro" id="IPR016024">
    <property type="entry name" value="ARM-type_fold"/>
</dbReference>
<accession>B0ER90</accession>
<dbReference type="OMA" id="YMENKEV"/>
<reference evidence="2" key="1">
    <citation type="submission" date="2007-12" db="EMBL/GenBank/DDBJ databases">
        <title>Annotation of Entamoeba dispar SAW760.</title>
        <authorList>
            <person name="Lorenzi H."/>
            <person name="Inman J."/>
            <person name="Schobel S."/>
            <person name="Amedeo P."/>
            <person name="Caler E."/>
        </authorList>
    </citation>
    <scope>NUCLEOTIDE SEQUENCE [LARGE SCALE GENOMIC DNA]</scope>
    <source>
        <strain evidence="2">ATCC PRA-260 / SAW760</strain>
    </source>
</reference>
<dbReference type="InterPro" id="IPR011989">
    <property type="entry name" value="ARM-like"/>
</dbReference>
<name>B0ER90_ENTDS</name>
<dbReference type="RefSeq" id="XP_001740618.1">
    <property type="nucleotide sequence ID" value="XM_001740566.1"/>
</dbReference>
<evidence type="ECO:0000313" key="1">
    <source>
        <dbReference type="EMBL" id="EDR22938.1"/>
    </source>
</evidence>
<dbReference type="Proteomes" id="UP000008076">
    <property type="component" value="Unassembled WGS sequence"/>
</dbReference>
<dbReference type="EMBL" id="DS550464">
    <property type="protein sequence ID" value="EDR22938.1"/>
    <property type="molecule type" value="Genomic_DNA"/>
</dbReference>
<evidence type="ECO:0000313" key="2">
    <source>
        <dbReference type="Proteomes" id="UP000008076"/>
    </source>
</evidence>
<proteinExistence type="predicted"/>
<dbReference type="GeneID" id="5885805"/>
<organism evidence="2">
    <name type="scientific">Entamoeba dispar (strain ATCC PRA-260 / SAW760)</name>
    <dbReference type="NCBI Taxonomy" id="370354"/>
    <lineage>
        <taxon>Eukaryota</taxon>
        <taxon>Amoebozoa</taxon>
        <taxon>Evosea</taxon>
        <taxon>Archamoebae</taxon>
        <taxon>Mastigamoebida</taxon>
        <taxon>Entamoebidae</taxon>
        <taxon>Entamoeba</taxon>
    </lineage>
</organism>